<dbReference type="AlphaFoldDB" id="A0MJV6"/>
<reference evidence="2" key="2">
    <citation type="submission" date="2006-08" db="EMBL/GenBank/DDBJ databases">
        <title>Small cysteine-rich peptides resembling antimicrobial peptides have been under-predicted in plants.</title>
        <authorList>
            <person name="Silverstein K.A.T."/>
            <person name="Moskal W.A. Jr"/>
            <person name="Wu H.C."/>
            <person name="Underwood B.A."/>
            <person name="Graham M.A."/>
            <person name="Town C.D."/>
            <person name="VandenBosch K.A."/>
        </authorList>
    </citation>
    <scope>NUCLEOTIDE SEQUENCE</scope>
</reference>
<feature type="non-terminal residue" evidence="2">
    <location>
        <position position="88"/>
    </location>
</feature>
<evidence type="ECO:0000256" key="1">
    <source>
        <dbReference type="SAM" id="SignalP"/>
    </source>
</evidence>
<protein>
    <submittedName>
        <fullName evidence="2">Uncharacterized protein</fullName>
    </submittedName>
</protein>
<reference evidence="2" key="1">
    <citation type="submission" date="2006-08" db="EMBL/GenBank/DDBJ databases">
        <title>Simultaneous high-throughput recombinational cloning of open reading frames in closed and open configurations.</title>
        <authorList>
            <person name="Underwood B.A."/>
            <person name="Vanderhaeghen R."/>
            <person name="Whitford R."/>
            <person name="Town C.D."/>
            <person name="Hilson P."/>
        </authorList>
    </citation>
    <scope>NUCLEOTIDE SEQUENCE</scope>
</reference>
<name>A0MJV6_ARATH</name>
<dbReference type="EMBL" id="DQ912255">
    <property type="protein sequence ID" value="ABK27955.1"/>
    <property type="molecule type" value="mRNA"/>
</dbReference>
<evidence type="ECO:0000313" key="2">
    <source>
        <dbReference type="EMBL" id="ABK27955.1"/>
    </source>
</evidence>
<sequence>MTIKKFLPLLLSSLMVYSLILLPIISGKSPVSCDGACTSTPQCNKICTSKGYKKGICHGSAHLFYICCCYAKFESQYDPSISSPPNYG</sequence>
<keyword evidence="1" id="KW-0732">Signal</keyword>
<proteinExistence type="evidence at transcript level"/>
<organism evidence="2">
    <name type="scientific">Arabidopsis thaliana</name>
    <name type="common">Mouse-ear cress</name>
    <dbReference type="NCBI Taxonomy" id="3702"/>
    <lineage>
        <taxon>Eukaryota</taxon>
        <taxon>Viridiplantae</taxon>
        <taxon>Streptophyta</taxon>
        <taxon>Embryophyta</taxon>
        <taxon>Tracheophyta</taxon>
        <taxon>Spermatophyta</taxon>
        <taxon>Magnoliopsida</taxon>
        <taxon>eudicotyledons</taxon>
        <taxon>Gunneridae</taxon>
        <taxon>Pentapetalae</taxon>
        <taxon>rosids</taxon>
        <taxon>malvids</taxon>
        <taxon>Brassicales</taxon>
        <taxon>Brassicaceae</taxon>
        <taxon>Camelineae</taxon>
        <taxon>Arabidopsis</taxon>
    </lineage>
</organism>
<feature type="chain" id="PRO_5002627126" evidence="1">
    <location>
        <begin position="28"/>
        <end position="88"/>
    </location>
</feature>
<feature type="signal peptide" evidence="1">
    <location>
        <begin position="1"/>
        <end position="27"/>
    </location>
</feature>
<dbReference type="ExpressionAtlas" id="A0MJV6">
    <property type="expression patterns" value="baseline"/>
</dbReference>
<accession>A0MJV6</accession>